<dbReference type="SUPFAM" id="SSF103473">
    <property type="entry name" value="MFS general substrate transporter"/>
    <property type="match status" value="2"/>
</dbReference>
<dbReference type="EMBL" id="CDSF01000002">
    <property type="protein sequence ID" value="CEO94825.1"/>
    <property type="molecule type" value="Genomic_DNA"/>
</dbReference>
<feature type="transmembrane region" description="Helical" evidence="7">
    <location>
        <begin position="163"/>
        <end position="183"/>
    </location>
</feature>
<reference evidence="8 10" key="1">
    <citation type="submission" date="2015-02" db="EMBL/GenBank/DDBJ databases">
        <authorList>
            <person name="Chooi Y.-H."/>
        </authorList>
    </citation>
    <scope>NUCLEOTIDE SEQUENCE [LARGE SCALE GENOMIC DNA]</scope>
    <source>
        <strain evidence="8">E3</strain>
    </source>
</reference>
<evidence type="ECO:0000256" key="6">
    <source>
        <dbReference type="ARBA" id="ARBA00023136"/>
    </source>
</evidence>
<evidence type="ECO:0000256" key="4">
    <source>
        <dbReference type="ARBA" id="ARBA00022692"/>
    </source>
</evidence>
<evidence type="ECO:0000256" key="7">
    <source>
        <dbReference type="SAM" id="Phobius"/>
    </source>
</evidence>
<comment type="similarity">
    <text evidence="2">Belongs to the ATG22 family.</text>
</comment>
<feature type="transmembrane region" description="Helical" evidence="7">
    <location>
        <begin position="65"/>
        <end position="88"/>
    </location>
</feature>
<evidence type="ECO:0000313" key="10">
    <source>
        <dbReference type="Proteomes" id="UP000039324"/>
    </source>
</evidence>
<dbReference type="EMBL" id="OVEO01000002">
    <property type="protein sequence ID" value="SPQ94161.1"/>
    <property type="molecule type" value="Genomic_DNA"/>
</dbReference>
<keyword evidence="6 7" id="KW-0472">Membrane</keyword>
<feature type="transmembrane region" description="Helical" evidence="7">
    <location>
        <begin position="428"/>
        <end position="446"/>
    </location>
</feature>
<dbReference type="InterPro" id="IPR050495">
    <property type="entry name" value="ATG22/LtaA_families"/>
</dbReference>
<evidence type="ECO:0000313" key="8">
    <source>
        <dbReference type="EMBL" id="CEO94825.1"/>
    </source>
</evidence>
<dbReference type="AlphaFoldDB" id="A0A0G4IIC1"/>
<dbReference type="InterPro" id="IPR024671">
    <property type="entry name" value="Atg22-like"/>
</dbReference>
<geneLocation type="mitochondrion" evidence="9"/>
<sequence length="633" mass="70182">MGTRAPTNAQEQRGYVFMTVARNPAYAFAVAFLIPYTCGLAKHHVDEHGRVQFVFMSMVPSSVPTAIVIIAAVFSMFLNPIMGAIADLSSYRRRLMVYTSYGAAAAFTLCSVVFKETFFLGGICLFCIILLTQIASFLSNSYLPEIADSPRSRSQVSTRATQWSMAAQILLVGLASLITYLAMANPLSVRGGQLQQFGEGRHFSYEPRAVEPNTSLDNVKDDAALWPKCSGNKQDACYENAVKNGLMSKPQIVLKQKDMTVSAWESIEDESLPGRKLKCQAVLSVETDSATVDMYIVAYDAKGVIIGPSPKKQVALKMNPKPQLISTTRTLPALTRRVEYRLIVRRRLEPGWVTVQRVDVLEDPTFWTPVFMLVSGLWFFAWAFFGLRNLGERHKDDTSPLKVIIKRSFVDLGRTISRTARDSRQARYLAAVSLYTAAIGTTLLIAPTHFSETFELSMPLQGTVMLAVLLFAIPGALLFFRLGRYIGYSRALAAAYALWIVNILLVFLLLKTLDDRNWLLLLVPLMGFAQGGSVALGRAVFASMIRPGTECEMFSLYSFAEVFLAPLTLGVVYLVNEVFRSTRFAMVSMMLFVVIAFALQLSLREQDTIIRPATQLNVSDETEPVKDAPAAEP</sequence>
<name>A0A0G4IIC1_PLABS</name>
<dbReference type="Pfam" id="PF11700">
    <property type="entry name" value="ATG22"/>
    <property type="match status" value="2"/>
</dbReference>
<accession>A0A0G4IIC1</accession>
<dbReference type="GO" id="GO:0012505">
    <property type="term" value="C:endomembrane system"/>
    <property type="evidence" value="ECO:0007669"/>
    <property type="project" value="UniProtKB-SubCell"/>
</dbReference>
<keyword evidence="3" id="KW-0813">Transport</keyword>
<protein>
    <recommendedName>
        <fullName evidence="12">Major facilitator superfamily (MFS) profile domain-containing protein</fullName>
    </recommendedName>
</protein>
<dbReference type="InterPro" id="IPR036259">
    <property type="entry name" value="MFS_trans_sf"/>
</dbReference>
<feature type="transmembrane region" description="Helical" evidence="7">
    <location>
        <begin position="581"/>
        <end position="601"/>
    </location>
</feature>
<feature type="transmembrane region" description="Helical" evidence="7">
    <location>
        <begin position="95"/>
        <end position="114"/>
    </location>
</feature>
<dbReference type="OrthoDB" id="42657at2759"/>
<dbReference type="Proteomes" id="UP000290189">
    <property type="component" value="Unassembled WGS sequence"/>
</dbReference>
<keyword evidence="4 7" id="KW-0812">Transmembrane</keyword>
<dbReference type="PANTHER" id="PTHR23519:SF1">
    <property type="entry name" value="AUTOPHAGY-RELATED PROTEIN 22"/>
    <property type="match status" value="1"/>
</dbReference>
<evidence type="ECO:0000313" key="9">
    <source>
        <dbReference type="EMBL" id="SPQ94161.1"/>
    </source>
</evidence>
<dbReference type="PANTHER" id="PTHR23519">
    <property type="entry name" value="AUTOPHAGY-RELATED PROTEIN 22"/>
    <property type="match status" value="1"/>
</dbReference>
<evidence type="ECO:0008006" key="12">
    <source>
        <dbReference type="Google" id="ProtNLM"/>
    </source>
</evidence>
<comment type="subcellular location">
    <subcellularLocation>
        <location evidence="1">Endomembrane system</location>
        <topology evidence="1">Multi-pass membrane protein</topology>
    </subcellularLocation>
</comment>
<feature type="transmembrane region" description="Helical" evidence="7">
    <location>
        <begin position="553"/>
        <end position="575"/>
    </location>
</feature>
<evidence type="ECO:0000256" key="5">
    <source>
        <dbReference type="ARBA" id="ARBA00022989"/>
    </source>
</evidence>
<dbReference type="Proteomes" id="UP000039324">
    <property type="component" value="Unassembled WGS sequence"/>
</dbReference>
<feature type="transmembrane region" description="Helical" evidence="7">
    <location>
        <begin position="366"/>
        <end position="385"/>
    </location>
</feature>
<feature type="transmembrane region" description="Helical" evidence="7">
    <location>
        <begin position="492"/>
        <end position="512"/>
    </location>
</feature>
<evidence type="ECO:0000256" key="1">
    <source>
        <dbReference type="ARBA" id="ARBA00004127"/>
    </source>
</evidence>
<gene>
    <name evidence="8" type="ORF">PBRA_003638</name>
    <name evidence="9" type="ORF">PLBR_LOCUS1376</name>
</gene>
<keyword evidence="9" id="KW-0496">Mitochondrion</keyword>
<proteinExistence type="inferred from homology"/>
<dbReference type="Gene3D" id="1.20.1250.20">
    <property type="entry name" value="MFS general substrate transporter like domains"/>
    <property type="match status" value="1"/>
</dbReference>
<feature type="transmembrane region" description="Helical" evidence="7">
    <location>
        <begin position="458"/>
        <end position="480"/>
    </location>
</feature>
<keyword evidence="10" id="KW-1185">Reference proteome</keyword>
<evidence type="ECO:0000256" key="3">
    <source>
        <dbReference type="ARBA" id="ARBA00022448"/>
    </source>
</evidence>
<organism evidence="8 10">
    <name type="scientific">Plasmodiophora brassicae</name>
    <name type="common">Clubroot disease agent</name>
    <dbReference type="NCBI Taxonomy" id="37360"/>
    <lineage>
        <taxon>Eukaryota</taxon>
        <taxon>Sar</taxon>
        <taxon>Rhizaria</taxon>
        <taxon>Endomyxa</taxon>
        <taxon>Phytomyxea</taxon>
        <taxon>Plasmodiophorida</taxon>
        <taxon>Plasmodiophoridae</taxon>
        <taxon>Plasmodiophora</taxon>
    </lineage>
</organism>
<feature type="transmembrane region" description="Helical" evidence="7">
    <location>
        <begin position="518"/>
        <end position="541"/>
    </location>
</feature>
<reference evidence="9 11" key="2">
    <citation type="submission" date="2018-03" db="EMBL/GenBank/DDBJ databases">
        <authorList>
            <person name="Fogelqvist J."/>
        </authorList>
    </citation>
    <scope>NUCLEOTIDE SEQUENCE [LARGE SCALE GENOMIC DNA]</scope>
</reference>
<evidence type="ECO:0000313" key="11">
    <source>
        <dbReference type="Proteomes" id="UP000290189"/>
    </source>
</evidence>
<evidence type="ECO:0000256" key="2">
    <source>
        <dbReference type="ARBA" id="ARBA00006978"/>
    </source>
</evidence>
<keyword evidence="5 7" id="KW-1133">Transmembrane helix</keyword>
<feature type="transmembrane region" description="Helical" evidence="7">
    <location>
        <begin position="120"/>
        <end position="143"/>
    </location>
</feature>